<dbReference type="Pfam" id="PF08542">
    <property type="entry name" value="Rep_fac_C"/>
    <property type="match status" value="1"/>
</dbReference>
<keyword evidence="7" id="KW-1185">Reference proteome</keyword>
<feature type="domain" description="Replication factor C C-terminal" evidence="5">
    <location>
        <begin position="231"/>
        <end position="319"/>
    </location>
</feature>
<dbReference type="Gene3D" id="1.10.8.60">
    <property type="match status" value="1"/>
</dbReference>
<dbReference type="GO" id="GO:0003689">
    <property type="term" value="F:DNA clamp loader activity"/>
    <property type="evidence" value="ECO:0007669"/>
    <property type="project" value="TreeGrafter"/>
</dbReference>
<reference evidence="6 7" key="4">
    <citation type="journal article" date="2000" name="Virology">
        <title>The brown algal virus EsV-1 particle contains a putative hybrid histidine kinase.</title>
        <authorList>
            <person name="Delaroque N."/>
            <person name="Wolf S."/>
            <person name="Muller D.G."/>
            <person name="Knippers R."/>
        </authorList>
    </citation>
    <scope>NUCLEOTIDE SEQUENCE [LARGE SCALE GENOMIC DNA]</scope>
    <source>
        <strain evidence="7">Isolate New Zealand/Kaikoura/1988</strain>
    </source>
</reference>
<dbReference type="EMBL" id="AF204951">
    <property type="protein sequence ID" value="AAK14638.1"/>
    <property type="molecule type" value="Genomic_DNA"/>
</dbReference>
<dbReference type="KEGG" id="vg:920650"/>
<protein>
    <submittedName>
        <fullName evidence="6">EsV-1-224</fullName>
    </submittedName>
</protein>
<evidence type="ECO:0000256" key="3">
    <source>
        <dbReference type="ARBA" id="ARBA00022840"/>
    </source>
</evidence>
<dbReference type="PANTHER" id="PTHR11669">
    <property type="entry name" value="REPLICATION FACTOR C / DNA POLYMERASE III GAMMA-TAU SUBUNIT"/>
    <property type="match status" value="1"/>
</dbReference>
<keyword evidence="1" id="KW-0235">DNA replication</keyword>
<gene>
    <name evidence="6" type="primary">ORF 224</name>
</gene>
<proteinExistence type="predicted"/>
<dbReference type="InterPro" id="IPR027417">
    <property type="entry name" value="P-loop_NTPase"/>
</dbReference>
<dbReference type="GO" id="GO:0003677">
    <property type="term" value="F:DNA binding"/>
    <property type="evidence" value="ECO:0007669"/>
    <property type="project" value="InterPro"/>
</dbReference>
<name>Q8QN66_ESV1K</name>
<evidence type="ECO:0000256" key="2">
    <source>
        <dbReference type="ARBA" id="ARBA00022741"/>
    </source>
</evidence>
<dbReference type="CDD" id="cd18140">
    <property type="entry name" value="HLD_clamp_RFC"/>
    <property type="match status" value="1"/>
</dbReference>
<dbReference type="Gene3D" id="1.20.272.10">
    <property type="match status" value="1"/>
</dbReference>
<dbReference type="SUPFAM" id="SSF48019">
    <property type="entry name" value="post-AAA+ oligomerization domain-like"/>
    <property type="match status" value="1"/>
</dbReference>
<feature type="domain" description="ATPase AAA-type core" evidence="4">
    <location>
        <begin position="38"/>
        <end position="157"/>
    </location>
</feature>
<dbReference type="Gene3D" id="3.40.50.300">
    <property type="entry name" value="P-loop containing nucleotide triphosphate hydrolases"/>
    <property type="match status" value="1"/>
</dbReference>
<dbReference type="SUPFAM" id="SSF52540">
    <property type="entry name" value="P-loop containing nucleoside triphosphate hydrolases"/>
    <property type="match status" value="1"/>
</dbReference>
<accession>Q8QN66</accession>
<dbReference type="PANTHER" id="PTHR11669:SF20">
    <property type="entry name" value="REPLICATION FACTOR C SUBUNIT 4"/>
    <property type="match status" value="1"/>
</dbReference>
<evidence type="ECO:0000256" key="1">
    <source>
        <dbReference type="ARBA" id="ARBA00022705"/>
    </source>
</evidence>
<reference evidence="6 7" key="3">
    <citation type="journal article" date="2000" name="Virology">
        <title>Characterization and immunolocalization of major structural proteins in the brown algal virus EsV-1.</title>
        <authorList>
            <person name="Delaroque N."/>
            <person name="Wolf S."/>
            <person name="Muller D.G."/>
            <person name="Knippers R."/>
        </authorList>
    </citation>
    <scope>NUCLEOTIDE SEQUENCE [LARGE SCALE GENOMIC DNA]</scope>
    <source>
        <strain evidence="7">Isolate New Zealand/Kaikoura/1988</strain>
    </source>
</reference>
<evidence type="ECO:0000313" key="7">
    <source>
        <dbReference type="Proteomes" id="UP000000864"/>
    </source>
</evidence>
<reference evidence="6 7" key="2">
    <citation type="journal article" date="1998" name="Adv. Virus Res.">
        <title>Viruses in marine brown algae.</title>
        <authorList>
            <person name="Muller D.G."/>
            <person name="Kapp M."/>
            <person name="Knippers R."/>
        </authorList>
    </citation>
    <scope>NUCLEOTIDE SEQUENCE [LARGE SCALE GENOMIC DNA]</scope>
    <source>
        <strain evidence="7">Isolate New Zealand/Kaikoura/1988</strain>
    </source>
</reference>
<evidence type="ECO:0000259" key="5">
    <source>
        <dbReference type="Pfam" id="PF08542"/>
    </source>
</evidence>
<reference evidence="6 7" key="1">
    <citation type="journal article" date="1995" name="Virology">
        <title>Coat protein of the Ectocarpus siliculosus virus.</title>
        <authorList>
            <person name="Klein M."/>
            <person name="Lanka S.T."/>
            <person name="Knippers R."/>
            <person name="Muller D.G."/>
        </authorList>
    </citation>
    <scope>NUCLEOTIDE SEQUENCE [LARGE SCALE GENOMIC DNA]</scope>
    <source>
        <strain evidence="7">Isolate New Zealand/Kaikoura/1988</strain>
    </source>
</reference>
<keyword evidence="3" id="KW-0067">ATP-binding</keyword>
<evidence type="ECO:0000313" key="6">
    <source>
        <dbReference type="EMBL" id="AAK14638.1"/>
    </source>
</evidence>
<organismHost>
    <name type="scientific">Ectocarpus siliculosus</name>
    <name type="common">Brown alga</name>
    <name type="synonym">Conferva siliculosa</name>
    <dbReference type="NCBI Taxonomy" id="2880"/>
</organismHost>
<sequence>MVSWTEKHRPTRLQDVSGNDHVIRALQSFTSMETTPNMILHGPPGSGKTSSIISMAKSFFGRTNISIMTLELNAGDSRSIGTMRDQIHFFTRCSSVTDRSTNALKLVILDEADGLTSCAQRALRHLIETTSGRARFCLCCNYISRLSSGLRSRCTSFSFSGIGNVQLAHTLREVARKEDLEISEEGLNAVVKVCAGDARQGINLLQSLSLGDATTLVVRDDQAVYATCGLPSPSQTSEIFEVLLNQSFSVGYTTLTSFVELYQFSLLQMIPPLVESIISCSDKDIGVDTVGEVLSTLADVERCLSNGGSEGIAVGAMVGAFHRR</sequence>
<dbReference type="GO" id="GO:0006281">
    <property type="term" value="P:DNA repair"/>
    <property type="evidence" value="ECO:0007669"/>
    <property type="project" value="TreeGrafter"/>
</dbReference>
<dbReference type="InterPro" id="IPR050238">
    <property type="entry name" value="DNA_Rep/Repair_Clamp_Loader"/>
</dbReference>
<dbReference type="GO" id="GO:0006261">
    <property type="term" value="P:DNA-templated DNA replication"/>
    <property type="evidence" value="ECO:0007669"/>
    <property type="project" value="TreeGrafter"/>
</dbReference>
<dbReference type="Pfam" id="PF00004">
    <property type="entry name" value="AAA"/>
    <property type="match status" value="1"/>
</dbReference>
<dbReference type="InterPro" id="IPR047854">
    <property type="entry name" value="RFC_lid"/>
</dbReference>
<evidence type="ECO:0000259" key="4">
    <source>
        <dbReference type="Pfam" id="PF00004"/>
    </source>
</evidence>
<dbReference type="GO" id="GO:0016887">
    <property type="term" value="F:ATP hydrolysis activity"/>
    <property type="evidence" value="ECO:0007669"/>
    <property type="project" value="InterPro"/>
</dbReference>
<dbReference type="InterPro" id="IPR003959">
    <property type="entry name" value="ATPase_AAA_core"/>
</dbReference>
<organism evidence="6 7">
    <name type="scientific">Ectocarpus siliculosus virus 1 (isolate New Zealand/Kaikoura/1988)</name>
    <name type="common">EsV-1</name>
    <dbReference type="NCBI Taxonomy" id="654926"/>
    <lineage>
        <taxon>Viruses</taxon>
        <taxon>Varidnaviria</taxon>
        <taxon>Bamfordvirae</taxon>
        <taxon>Nucleocytoviricota</taxon>
        <taxon>Megaviricetes</taxon>
        <taxon>Algavirales</taxon>
        <taxon>Phycodnaviridae</taxon>
        <taxon>Phaeovirus</taxon>
        <taxon>Phaeovirus unasiliculosus</taxon>
        <taxon>Ectocarpus siliculosus virus 1</taxon>
    </lineage>
</organism>
<dbReference type="CDD" id="cd00009">
    <property type="entry name" value="AAA"/>
    <property type="match status" value="1"/>
</dbReference>
<dbReference type="InterPro" id="IPR008921">
    <property type="entry name" value="DNA_pol3_clamp-load_cplx_C"/>
</dbReference>
<dbReference type="Proteomes" id="UP000000864">
    <property type="component" value="Segment"/>
</dbReference>
<dbReference type="GO" id="GO:0005524">
    <property type="term" value="F:ATP binding"/>
    <property type="evidence" value="ECO:0007669"/>
    <property type="project" value="UniProtKB-KW"/>
</dbReference>
<dbReference type="InterPro" id="IPR013748">
    <property type="entry name" value="Rep_factorC_C"/>
</dbReference>
<keyword evidence="2" id="KW-0547">Nucleotide-binding</keyword>